<feature type="transmembrane region" description="Helical" evidence="1">
    <location>
        <begin position="239"/>
        <end position="261"/>
    </location>
</feature>
<feature type="transmembrane region" description="Helical" evidence="1">
    <location>
        <begin position="375"/>
        <end position="392"/>
    </location>
</feature>
<protein>
    <recommendedName>
        <fullName evidence="4">Glycosyltransferase RgtA/B/C/D-like domain-containing protein</fullName>
    </recommendedName>
</protein>
<sequence length="614" mass="68245">MKAEKFYLSIVLFLYFVLSLVTFALWERSDTNTLTGDEPHYLVMANGIAKYHTFEQTLPYKHEFLTKEIFKWGMAAADDLPTPDNTHATSGPHGLFNYHNVGLPLLLALPFVLGGIIGAKLFLIFCGALVVFVVWKVTGLFSTELRDRFVSTLLACVSLPLIPAANQVYPDMLGGLLSALGLYWFYTAQQRRSWCTYLLLASTIAFLPWLQIKLAATCVILVLGVSARIYRETGEYKRVLGILVIAGISCVLLASYNYYAFGKISGPYIGNALEISKTSFMVFLGLIFDQNQGFLFQNPVNLIGVLTLGEMFRQHRQFTLVWGLVFCSLIVPNSMHPAWYGGASFSGRFGWSAQVVFYIPVVYGLLRLSATKKRLFGVVVALSLLVQGYLFYKYAIDGADYYNRGQAAWVTQYSAFYVPVRSWLPMLYNSDWAYGYLLNYAWFAIVSLVLLLGLTTEKRAGNVIKGALGVALVIVVCAGFNKMPQPRSVVYLANDLPSFAGAISGTDRVANPTVDKAGLLVYGPYRPLGQGKFRLSVRYSSLVPENKQADLIEVSDAMSGVQLQKAELAGTHGSTRDLDFQFEVINPAPNKIEFRIHWKGESAMTVQSISLQEI</sequence>
<reference evidence="2 3" key="1">
    <citation type="submission" date="2019-09" db="EMBL/GenBank/DDBJ databases">
        <authorList>
            <person name="Chandra G."/>
            <person name="Truman W A."/>
        </authorList>
    </citation>
    <scope>NUCLEOTIDE SEQUENCE [LARGE SCALE GENOMIC DNA]</scope>
    <source>
        <strain evidence="2">PS854</strain>
    </source>
</reference>
<dbReference type="Proteomes" id="UP000327111">
    <property type="component" value="Unassembled WGS sequence"/>
</dbReference>
<feature type="transmembrane region" description="Helical" evidence="1">
    <location>
        <begin position="7"/>
        <end position="26"/>
    </location>
</feature>
<keyword evidence="1" id="KW-0472">Membrane</keyword>
<feature type="transmembrane region" description="Helical" evidence="1">
    <location>
        <begin position="466"/>
        <end position="483"/>
    </location>
</feature>
<evidence type="ECO:0008006" key="4">
    <source>
        <dbReference type="Google" id="ProtNLM"/>
    </source>
</evidence>
<feature type="transmembrane region" description="Helical" evidence="1">
    <location>
        <begin position="105"/>
        <end position="133"/>
    </location>
</feature>
<feature type="transmembrane region" description="Helical" evidence="1">
    <location>
        <begin position="351"/>
        <end position="368"/>
    </location>
</feature>
<feature type="transmembrane region" description="Helical" evidence="1">
    <location>
        <begin position="433"/>
        <end position="454"/>
    </location>
</feature>
<organism evidence="2 3">
    <name type="scientific">Pseudomonas fluorescens</name>
    <dbReference type="NCBI Taxonomy" id="294"/>
    <lineage>
        <taxon>Bacteria</taxon>
        <taxon>Pseudomonadati</taxon>
        <taxon>Pseudomonadota</taxon>
        <taxon>Gammaproteobacteria</taxon>
        <taxon>Pseudomonadales</taxon>
        <taxon>Pseudomonadaceae</taxon>
        <taxon>Pseudomonas</taxon>
    </lineage>
</organism>
<gene>
    <name evidence="2" type="ORF">PS854_00903</name>
</gene>
<name>A0A5E7HRU3_PSEFL</name>
<dbReference type="EMBL" id="CABVIF010000001">
    <property type="protein sequence ID" value="VVO63013.1"/>
    <property type="molecule type" value="Genomic_DNA"/>
</dbReference>
<feature type="transmembrane region" description="Helical" evidence="1">
    <location>
        <begin position="145"/>
        <end position="162"/>
    </location>
</feature>
<accession>A0A5E7HRU3</accession>
<evidence type="ECO:0000256" key="1">
    <source>
        <dbReference type="SAM" id="Phobius"/>
    </source>
</evidence>
<feature type="transmembrane region" description="Helical" evidence="1">
    <location>
        <begin position="198"/>
        <end position="227"/>
    </location>
</feature>
<evidence type="ECO:0000313" key="3">
    <source>
        <dbReference type="Proteomes" id="UP000327111"/>
    </source>
</evidence>
<dbReference type="AlphaFoldDB" id="A0A5E7HRU3"/>
<feature type="transmembrane region" description="Helical" evidence="1">
    <location>
        <begin position="268"/>
        <end position="288"/>
    </location>
</feature>
<evidence type="ECO:0000313" key="2">
    <source>
        <dbReference type="EMBL" id="VVO63013.1"/>
    </source>
</evidence>
<keyword evidence="1" id="KW-1133">Transmembrane helix</keyword>
<feature type="transmembrane region" description="Helical" evidence="1">
    <location>
        <begin position="319"/>
        <end position="339"/>
    </location>
</feature>
<proteinExistence type="predicted"/>
<keyword evidence="1" id="KW-0812">Transmembrane</keyword>
<dbReference type="RefSeq" id="WP_150732416.1">
    <property type="nucleotide sequence ID" value="NZ_CABVIF010000001.1"/>
</dbReference>